<dbReference type="Gene3D" id="2.30.30.40">
    <property type="entry name" value="SH3 Domains"/>
    <property type="match status" value="1"/>
</dbReference>
<evidence type="ECO:0000256" key="10">
    <source>
        <dbReference type="PROSITE-ProRule" id="PRU00192"/>
    </source>
</evidence>
<evidence type="ECO:0000256" key="9">
    <source>
        <dbReference type="PROSITE-ProRule" id="PRU00191"/>
    </source>
</evidence>
<dbReference type="Pfam" id="PF00017">
    <property type="entry name" value="SH2"/>
    <property type="match status" value="1"/>
</dbReference>
<dbReference type="PROSITE" id="PS50002">
    <property type="entry name" value="SH3"/>
    <property type="match status" value="1"/>
</dbReference>
<evidence type="ECO:0000259" key="16">
    <source>
        <dbReference type="PROSITE" id="PS50011"/>
    </source>
</evidence>
<feature type="binding site" evidence="11">
    <location>
        <position position="329"/>
    </location>
    <ligand>
        <name>ATP</name>
        <dbReference type="ChEBI" id="CHEBI:30616"/>
    </ligand>
</feature>
<feature type="domain" description="Protein kinase" evidence="16">
    <location>
        <begin position="300"/>
        <end position="556"/>
    </location>
</feature>
<feature type="compositionally biased region" description="Polar residues" evidence="13">
    <location>
        <begin position="654"/>
        <end position="663"/>
    </location>
</feature>
<dbReference type="PRINTS" id="PR00109">
    <property type="entry name" value="TYRKINASE"/>
</dbReference>
<dbReference type="SUPFAM" id="SSF55550">
    <property type="entry name" value="SH2 domain"/>
    <property type="match status" value="1"/>
</dbReference>
<dbReference type="Gene3D" id="1.20.120.330">
    <property type="entry name" value="Nucleotidyltransferases domain 2"/>
    <property type="match status" value="1"/>
</dbReference>
<sequence length="1201" mass="131939">LGRLCAGNGPMGAKAGKHSASFASHSSLKPVHLPPPPCSFPDSALLNLEPDVYSTEEPVGSESLNQHSFPVDRWSSNENVVNDGEQSPSDSGGQKFVALFDFFGYKADQLTLRKGDQIRVLNYHESGDWCRAELVQLKSDDNTTTTSTGGCGGGGGGRRVVGRIGWIPSAYVAPANSLEMHLWFHGKISRSDAEFLLSSGINGSFLVRESESCPGQVSVSLRYEGRVYHYRVQEDAEGKLLITNDHRFSSLAQLVHYYSRQADGLACCLLYPAPKKDTASSNFSLTQSQPDEWEIDRTEVVMKQRLGGGQYGDVYEAYWKRYNKSVAVKTLKEDTMALNEFLSEATIMKDLRHRNLVQLLGVCTQEPPFYIITEFMINGNLLDYLRSASDSSQLTPNVLIYLALQVCNGMAYMESRNYIHRDLAARNCLVGENYLVKIADFGLARFMAEETYTAKAGAKFPIKWTAPEGLAYNTFSTKSDVWAFGVLLWEIATYGQTPYPGVEFSEVYTLLEKGFRMESPAGCPASVYRLMLQCWRWSPADRPTFREIAVALDGLFNAKHFDDEAEAGAVVQHVARASRHHISSPSEDRAHSMSSFARHKSISPTNIQSSEASIQRQTHCRGSSTFTGQQHQHPPTPPPRSAVDRHRHVHHTRAGSSTLSNADNKFAKEATVGMKEKTAAKKVINQFGTFPKGNRIDAYFDSFHQDQQKPGKFEKATYTTAAAGKNDEKKYVGSSSMSSSSLSSMCSSVFTNEPAGSSRKSSTSTTKSALNEANKPRPTKYSRTSRPLPPVRRGPPGGAGGGSSSSSSFGRSKSSFSFNSANIDASEPPTVNKTNQPDDVHREKSFHTDTQWKGGNWPKLSSRKASVRKTPSGLTASPAGGGQPVRSYSQLFANDLHSTIRSLRHVSVAGCENSGRRSSALETAPNKGVFMVTAERAKIRQLNKVAPLPYHRTLDRTGQVASTDHGYRQFSSQNNWNDDAKQQRWSYAERCNNDNSSQPAIAALVKLPKAVVRPVAPARQTAVSSPLNECCCPSSSFKDSDEINGENFEQKKNLPVADLSEFNNITTTTTTTTNNNNNNNSNNGNCCSTAAETTISKESIVGLYNTINLGIVELKRSQIHSSSGFIQLSDKLHQLKQMCGIYAENISPHGKFRFRELLCSLDALVSRLRSSSASTTTDADATDLLRDIDATVRDLISLVQR</sequence>
<feature type="compositionally biased region" description="Low complexity" evidence="13">
    <location>
        <begin position="804"/>
        <end position="820"/>
    </location>
</feature>
<evidence type="ECO:0000313" key="17">
    <source>
        <dbReference type="EMBL" id="KRY11055.1"/>
    </source>
</evidence>
<evidence type="ECO:0000256" key="12">
    <source>
        <dbReference type="RuleBase" id="RU362096"/>
    </source>
</evidence>
<dbReference type="SUPFAM" id="SSF56112">
    <property type="entry name" value="Protein kinase-like (PK-like)"/>
    <property type="match status" value="1"/>
</dbReference>
<dbReference type="InterPro" id="IPR008266">
    <property type="entry name" value="Tyr_kinase_AS"/>
</dbReference>
<evidence type="ECO:0000259" key="15">
    <source>
        <dbReference type="PROSITE" id="PS50002"/>
    </source>
</evidence>
<name>A0A0V0ZF00_9BILA</name>
<dbReference type="FunFam" id="3.30.505.10:FF:000004">
    <property type="entry name" value="Tyrosine-protein kinase"/>
    <property type="match status" value="1"/>
</dbReference>
<dbReference type="AlphaFoldDB" id="A0A0V0ZF00"/>
<keyword evidence="6 9" id="KW-0727">SH2 domain</keyword>
<dbReference type="Gene3D" id="3.30.505.10">
    <property type="entry name" value="SH2 domain"/>
    <property type="match status" value="1"/>
</dbReference>
<dbReference type="SMART" id="SM00252">
    <property type="entry name" value="SH2"/>
    <property type="match status" value="1"/>
</dbReference>
<dbReference type="SMART" id="SM00326">
    <property type="entry name" value="SH3"/>
    <property type="match status" value="1"/>
</dbReference>
<dbReference type="PRINTS" id="PR00452">
    <property type="entry name" value="SH3DOMAIN"/>
</dbReference>
<accession>A0A0V0ZF00</accession>
<dbReference type="InterPro" id="IPR036028">
    <property type="entry name" value="SH3-like_dom_sf"/>
</dbReference>
<evidence type="ECO:0000256" key="5">
    <source>
        <dbReference type="ARBA" id="ARBA00022840"/>
    </source>
</evidence>
<evidence type="ECO:0000256" key="6">
    <source>
        <dbReference type="ARBA" id="ARBA00022999"/>
    </source>
</evidence>
<dbReference type="STRING" id="990121.A0A0V0ZF00"/>
<dbReference type="InterPro" id="IPR000980">
    <property type="entry name" value="SH2"/>
</dbReference>
<evidence type="ECO:0000256" key="8">
    <source>
        <dbReference type="ARBA" id="ARBA00051245"/>
    </source>
</evidence>
<keyword evidence="3 11" id="KW-0547">Nucleotide-binding</keyword>
<dbReference type="InterPro" id="IPR000719">
    <property type="entry name" value="Prot_kinase_dom"/>
</dbReference>
<keyword evidence="18" id="KW-1185">Reference proteome</keyword>
<dbReference type="Proteomes" id="UP000054783">
    <property type="component" value="Unassembled WGS sequence"/>
</dbReference>
<evidence type="ECO:0000256" key="1">
    <source>
        <dbReference type="ARBA" id="ARBA00022443"/>
    </source>
</evidence>
<feature type="domain" description="SH3" evidence="15">
    <location>
        <begin position="91"/>
        <end position="177"/>
    </location>
</feature>
<feature type="domain" description="SH2" evidence="14">
    <location>
        <begin position="183"/>
        <end position="273"/>
    </location>
</feature>
<dbReference type="Gene3D" id="1.10.510.10">
    <property type="entry name" value="Transferase(Phosphotransferase) domain 1"/>
    <property type="match status" value="1"/>
</dbReference>
<dbReference type="EMBL" id="JYDQ01000208">
    <property type="protein sequence ID" value="KRY11055.1"/>
    <property type="molecule type" value="Genomic_DNA"/>
</dbReference>
<dbReference type="Pfam" id="PF00018">
    <property type="entry name" value="SH3_1"/>
    <property type="match status" value="1"/>
</dbReference>
<evidence type="ECO:0000256" key="3">
    <source>
        <dbReference type="ARBA" id="ARBA00022741"/>
    </source>
</evidence>
<keyword evidence="4 12" id="KW-0418">Kinase</keyword>
<dbReference type="PRINTS" id="PR00401">
    <property type="entry name" value="SH2DOMAIN"/>
</dbReference>
<dbReference type="GO" id="GO:0005524">
    <property type="term" value="F:ATP binding"/>
    <property type="evidence" value="ECO:0007669"/>
    <property type="project" value="UniProtKB-UniRule"/>
</dbReference>
<dbReference type="SUPFAM" id="SSF50044">
    <property type="entry name" value="SH3-domain"/>
    <property type="match status" value="1"/>
</dbReference>
<evidence type="ECO:0000256" key="13">
    <source>
        <dbReference type="SAM" id="MobiDB-lite"/>
    </source>
</evidence>
<comment type="caution">
    <text evidence="17">The sequence shown here is derived from an EMBL/GenBank/DDBJ whole genome shotgun (WGS) entry which is preliminary data.</text>
</comment>
<dbReference type="PROSITE" id="PS50011">
    <property type="entry name" value="PROTEIN_KINASE_DOM"/>
    <property type="match status" value="1"/>
</dbReference>
<dbReference type="FunFam" id="1.10.510.10:FF:000554">
    <property type="entry name" value="Predicted protein"/>
    <property type="match status" value="1"/>
</dbReference>
<dbReference type="PANTHER" id="PTHR24418">
    <property type="entry name" value="TYROSINE-PROTEIN KINASE"/>
    <property type="match status" value="1"/>
</dbReference>
<evidence type="ECO:0000256" key="2">
    <source>
        <dbReference type="ARBA" id="ARBA00022679"/>
    </source>
</evidence>
<dbReference type="InterPro" id="IPR011009">
    <property type="entry name" value="Kinase-like_dom_sf"/>
</dbReference>
<dbReference type="InterPro" id="IPR001452">
    <property type="entry name" value="SH3_domain"/>
</dbReference>
<feature type="compositionally biased region" description="Polar residues" evidence="13">
    <location>
        <begin position="602"/>
        <end position="628"/>
    </location>
</feature>
<evidence type="ECO:0000256" key="11">
    <source>
        <dbReference type="PROSITE-ProRule" id="PRU10141"/>
    </source>
</evidence>
<keyword evidence="7 12" id="KW-0829">Tyrosine-protein kinase</keyword>
<feature type="region of interest" description="Disordered" evidence="13">
    <location>
        <begin position="743"/>
        <end position="882"/>
    </location>
</feature>
<gene>
    <name evidence="17" type="primary">abl-1</name>
    <name evidence="17" type="ORF">T12_1025</name>
</gene>
<evidence type="ECO:0000313" key="18">
    <source>
        <dbReference type="Proteomes" id="UP000054783"/>
    </source>
</evidence>
<protein>
    <recommendedName>
        <fullName evidence="12">Tyrosine-protein kinase</fullName>
        <ecNumber evidence="12">2.7.10.2</ecNumber>
    </recommendedName>
</protein>
<dbReference type="SMART" id="SM00219">
    <property type="entry name" value="TyrKc"/>
    <property type="match status" value="1"/>
</dbReference>
<keyword evidence="2 12" id="KW-0808">Transferase</keyword>
<feature type="compositionally biased region" description="Low complexity" evidence="13">
    <location>
        <begin position="757"/>
        <end position="768"/>
    </location>
</feature>
<feature type="region of interest" description="Disordered" evidence="13">
    <location>
        <begin position="576"/>
        <end position="664"/>
    </location>
</feature>
<dbReference type="InterPro" id="IPR036860">
    <property type="entry name" value="SH2_dom_sf"/>
</dbReference>
<comment type="catalytic activity">
    <reaction evidence="8 12">
        <text>L-tyrosyl-[protein] + ATP = O-phospho-L-tyrosyl-[protein] + ADP + H(+)</text>
        <dbReference type="Rhea" id="RHEA:10596"/>
        <dbReference type="Rhea" id="RHEA-COMP:10136"/>
        <dbReference type="Rhea" id="RHEA-COMP:20101"/>
        <dbReference type="ChEBI" id="CHEBI:15378"/>
        <dbReference type="ChEBI" id="CHEBI:30616"/>
        <dbReference type="ChEBI" id="CHEBI:46858"/>
        <dbReference type="ChEBI" id="CHEBI:61978"/>
        <dbReference type="ChEBI" id="CHEBI:456216"/>
        <dbReference type="EC" id="2.7.10.2"/>
    </reaction>
</comment>
<dbReference type="InterPro" id="IPR050198">
    <property type="entry name" value="Non-receptor_tyrosine_kinases"/>
</dbReference>
<dbReference type="InterPro" id="IPR015015">
    <property type="entry name" value="F-actin-binding"/>
</dbReference>
<dbReference type="GO" id="GO:0007154">
    <property type="term" value="P:cell communication"/>
    <property type="evidence" value="ECO:0007669"/>
    <property type="project" value="UniProtKB-ARBA"/>
</dbReference>
<dbReference type="GO" id="GO:0023052">
    <property type="term" value="P:signaling"/>
    <property type="evidence" value="ECO:0007669"/>
    <property type="project" value="UniProtKB-ARBA"/>
</dbReference>
<keyword evidence="5 11" id="KW-0067">ATP-binding</keyword>
<keyword evidence="1 10" id="KW-0728">SH3 domain</keyword>
<dbReference type="InterPro" id="IPR017441">
    <property type="entry name" value="Protein_kinase_ATP_BS"/>
</dbReference>
<organism evidence="17 18">
    <name type="scientific">Trichinella patagoniensis</name>
    <dbReference type="NCBI Taxonomy" id="990121"/>
    <lineage>
        <taxon>Eukaryota</taxon>
        <taxon>Metazoa</taxon>
        <taxon>Ecdysozoa</taxon>
        <taxon>Nematoda</taxon>
        <taxon>Enoplea</taxon>
        <taxon>Dorylaimia</taxon>
        <taxon>Trichinellida</taxon>
        <taxon>Trichinellidae</taxon>
        <taxon>Trichinella</taxon>
    </lineage>
</organism>
<evidence type="ECO:0000256" key="7">
    <source>
        <dbReference type="ARBA" id="ARBA00023137"/>
    </source>
</evidence>
<dbReference type="Gene3D" id="3.30.200.20">
    <property type="entry name" value="Phosphorylase Kinase, domain 1"/>
    <property type="match status" value="1"/>
</dbReference>
<dbReference type="PROSITE" id="PS00107">
    <property type="entry name" value="PROTEIN_KINASE_ATP"/>
    <property type="match status" value="1"/>
</dbReference>
<dbReference type="CDD" id="cd09935">
    <property type="entry name" value="SH2_ABL"/>
    <property type="match status" value="1"/>
</dbReference>
<dbReference type="InterPro" id="IPR001245">
    <property type="entry name" value="Ser-Thr/Tyr_kinase_cat_dom"/>
</dbReference>
<dbReference type="Pfam" id="PF07714">
    <property type="entry name" value="PK_Tyr_Ser-Thr"/>
    <property type="match status" value="1"/>
</dbReference>
<dbReference type="GO" id="GO:0004715">
    <property type="term" value="F:non-membrane spanning protein tyrosine kinase activity"/>
    <property type="evidence" value="ECO:0007669"/>
    <property type="project" value="UniProtKB-EC"/>
</dbReference>
<reference evidence="17 18" key="1">
    <citation type="submission" date="2015-01" db="EMBL/GenBank/DDBJ databases">
        <title>Evolution of Trichinella species and genotypes.</title>
        <authorList>
            <person name="Korhonen P.K."/>
            <person name="Edoardo P."/>
            <person name="Giuseppe L.R."/>
            <person name="Gasser R.B."/>
        </authorList>
    </citation>
    <scope>NUCLEOTIDE SEQUENCE [LARGE SCALE GENOMIC DNA]</scope>
    <source>
        <strain evidence="17">ISS2496</strain>
    </source>
</reference>
<dbReference type="SMART" id="SM00808">
    <property type="entry name" value="FABD"/>
    <property type="match status" value="1"/>
</dbReference>
<feature type="non-terminal residue" evidence="17">
    <location>
        <position position="1"/>
    </location>
</feature>
<dbReference type="InterPro" id="IPR020635">
    <property type="entry name" value="Tyr_kinase_cat_dom"/>
</dbReference>
<dbReference type="Pfam" id="PF08919">
    <property type="entry name" value="F_actin_bind"/>
    <property type="match status" value="1"/>
</dbReference>
<dbReference type="FunFam" id="3.30.200.20:FF:000037">
    <property type="entry name" value="Tyrosine-protein kinase"/>
    <property type="match status" value="1"/>
</dbReference>
<dbReference type="InterPro" id="IPR035837">
    <property type="entry name" value="ABL_SH2"/>
</dbReference>
<dbReference type="OrthoDB" id="98077at2759"/>
<evidence type="ECO:0000259" key="14">
    <source>
        <dbReference type="PROSITE" id="PS50001"/>
    </source>
</evidence>
<proteinExistence type="inferred from homology"/>
<dbReference type="PROSITE" id="PS00109">
    <property type="entry name" value="PROTEIN_KINASE_TYR"/>
    <property type="match status" value="1"/>
</dbReference>
<evidence type="ECO:0000256" key="4">
    <source>
        <dbReference type="ARBA" id="ARBA00022777"/>
    </source>
</evidence>
<dbReference type="PROSITE" id="PS50001">
    <property type="entry name" value="SH2"/>
    <property type="match status" value="1"/>
</dbReference>
<feature type="compositionally biased region" description="Basic and acidic residues" evidence="13">
    <location>
        <begin position="836"/>
        <end position="847"/>
    </location>
</feature>
<comment type="similarity">
    <text evidence="12">Belongs to the protein kinase superfamily. Tyr protein kinase family.</text>
</comment>
<dbReference type="EC" id="2.7.10.2" evidence="12"/>